<dbReference type="CDD" id="cd08026">
    <property type="entry name" value="DUF326"/>
    <property type="match status" value="1"/>
</dbReference>
<dbReference type="PANTHER" id="PTHR37310:SF1">
    <property type="entry name" value="CYTOPLASMIC PROTEIN"/>
    <property type="match status" value="1"/>
</dbReference>
<evidence type="ECO:0000313" key="3">
    <source>
        <dbReference type="Proteomes" id="UP000515349"/>
    </source>
</evidence>
<dbReference type="InterPro" id="IPR005560">
    <property type="entry name" value="Csp_YhjQ"/>
</dbReference>
<dbReference type="PANTHER" id="PTHR37310">
    <property type="entry name" value="CYTOPLASMIC PROTEIN-RELATED"/>
    <property type="match status" value="1"/>
</dbReference>
<sequence length="106" mass="11835">MNNEMLLEKLAACIAACNHCADACLEEENVHHMISCIRTDRVCAAVCTAVHQVAATQYTNMVDLLEVCVRICEECAAECEKHEHLHCQECARACRECAEACRSFMN</sequence>
<accession>A0A7D7LNG3</accession>
<gene>
    <name evidence="2" type="ORF">H1R16_06410</name>
    <name evidence="1" type="ORF">H2507_11515</name>
</gene>
<dbReference type="KEGG" id="cbau:H1R16_06410"/>
<organism evidence="2 3">
    <name type="scientific">Marnyiella aurantia</name>
    <dbReference type="NCBI Taxonomy" id="2758037"/>
    <lineage>
        <taxon>Bacteria</taxon>
        <taxon>Pseudomonadati</taxon>
        <taxon>Bacteroidota</taxon>
        <taxon>Flavobacteriia</taxon>
        <taxon>Flavobacteriales</taxon>
        <taxon>Weeksellaceae</taxon>
        <taxon>Marnyiella</taxon>
    </lineage>
</organism>
<evidence type="ECO:0000313" key="2">
    <source>
        <dbReference type="EMBL" id="QMS97376.1"/>
    </source>
</evidence>
<keyword evidence="4" id="KW-1185">Reference proteome</keyword>
<dbReference type="EMBL" id="JACEUX010000004">
    <property type="protein sequence ID" value="MBA5247797.1"/>
    <property type="molecule type" value="Genomic_DNA"/>
</dbReference>
<reference evidence="2 3" key="1">
    <citation type="submission" date="2020-07" db="EMBL/GenBank/DDBJ databases">
        <title>Chryseobacterium sp.cx-624.</title>
        <authorList>
            <person name="Yang C."/>
        </authorList>
    </citation>
    <scope>NUCLEOTIDE SEQUENCE [LARGE SCALE GENOMIC DNA]</scope>
    <source>
        <strain evidence="3">cx-624</strain>
        <strain evidence="2">Cx-624</strain>
    </source>
</reference>
<reference evidence="1" key="3">
    <citation type="submission" date="2020-07" db="EMBL/GenBank/DDBJ databases">
        <authorList>
            <person name="Yang C."/>
        </authorList>
    </citation>
    <scope>NUCLEOTIDE SEQUENCE</scope>
    <source>
        <strain evidence="1">Cx-624</strain>
    </source>
</reference>
<dbReference type="EMBL" id="CP059472">
    <property type="protein sequence ID" value="QMS97376.1"/>
    <property type="molecule type" value="Genomic_DNA"/>
</dbReference>
<evidence type="ECO:0000313" key="4">
    <source>
        <dbReference type="Proteomes" id="UP000539710"/>
    </source>
</evidence>
<dbReference type="AlphaFoldDB" id="A0A7D7LNG3"/>
<name>A0A7D7LNG3_9FLAO</name>
<dbReference type="InterPro" id="IPR044543">
    <property type="entry name" value="YHJQ-like"/>
</dbReference>
<proteinExistence type="predicted"/>
<dbReference type="Gene3D" id="1.20.1270.360">
    <property type="match status" value="1"/>
</dbReference>
<dbReference type="Proteomes" id="UP000539710">
    <property type="component" value="Unassembled WGS sequence"/>
</dbReference>
<dbReference type="Proteomes" id="UP000515349">
    <property type="component" value="Chromosome"/>
</dbReference>
<dbReference type="Pfam" id="PF03860">
    <property type="entry name" value="Csp"/>
    <property type="match status" value="1"/>
</dbReference>
<protein>
    <submittedName>
        <fullName evidence="2">Four-helix bundle copper-binding protein</fullName>
    </submittedName>
</protein>
<dbReference type="RefSeq" id="WP_181887894.1">
    <property type="nucleotide sequence ID" value="NZ_CP059472.1"/>
</dbReference>
<reference evidence="4" key="2">
    <citation type="submission" date="2020-07" db="EMBL/GenBank/DDBJ databases">
        <title>Flavobacterium sp. xlx-214.</title>
        <authorList>
            <person name="Yang C."/>
        </authorList>
    </citation>
    <scope>NUCLEOTIDE SEQUENCE [LARGE SCALE GENOMIC DNA]</scope>
    <source>
        <strain evidence="4">CX-624</strain>
    </source>
</reference>
<evidence type="ECO:0000313" key="1">
    <source>
        <dbReference type="EMBL" id="MBA5247797.1"/>
    </source>
</evidence>